<organism evidence="2 3">
    <name type="scientific">Brachyspira murdochii</name>
    <dbReference type="NCBI Taxonomy" id="84378"/>
    <lineage>
        <taxon>Bacteria</taxon>
        <taxon>Pseudomonadati</taxon>
        <taxon>Spirochaetota</taxon>
        <taxon>Spirochaetia</taxon>
        <taxon>Brachyspirales</taxon>
        <taxon>Brachyspiraceae</taxon>
        <taxon>Brachyspira</taxon>
    </lineage>
</organism>
<keyword evidence="1" id="KW-0472">Membrane</keyword>
<keyword evidence="1" id="KW-1133">Transmembrane helix</keyword>
<protein>
    <submittedName>
        <fullName evidence="2">Uncharacterized protein</fullName>
    </submittedName>
</protein>
<evidence type="ECO:0000313" key="2">
    <source>
        <dbReference type="EMBL" id="PPS22035.1"/>
    </source>
</evidence>
<feature type="transmembrane region" description="Helical" evidence="1">
    <location>
        <begin position="6"/>
        <end position="24"/>
    </location>
</feature>
<dbReference type="Proteomes" id="UP000238924">
    <property type="component" value="Unassembled WGS sequence"/>
</dbReference>
<evidence type="ECO:0000256" key="1">
    <source>
        <dbReference type="SAM" id="Phobius"/>
    </source>
</evidence>
<name>A0ABX5B4F1_9SPIR</name>
<gene>
    <name evidence="2" type="ORF">DJ52_07255</name>
</gene>
<keyword evidence="1" id="KW-0812">Transmembrane</keyword>
<dbReference type="EMBL" id="JJMJ01000110">
    <property type="protein sequence ID" value="PPS22035.1"/>
    <property type="molecule type" value="Genomic_DNA"/>
</dbReference>
<accession>A0ABX5B4F1</accession>
<reference evidence="2 3" key="1">
    <citation type="submission" date="2014-04" db="EMBL/GenBank/DDBJ databases">
        <title>Whole genome sequence of 'Brachyspira hampsonii' D13-03603F2.</title>
        <authorList>
            <person name="Patterson A.H."/>
            <person name="Chaban B."/>
            <person name="Fernando C."/>
            <person name="Harding J.C."/>
            <person name="Hill J.E."/>
        </authorList>
    </citation>
    <scope>NUCLEOTIDE SEQUENCE [LARGE SCALE GENOMIC DNA]</scope>
    <source>
        <strain evidence="2 3">D13-03603F2</strain>
    </source>
</reference>
<dbReference type="RefSeq" id="WP_104618487.1">
    <property type="nucleotide sequence ID" value="NZ_JJMJ01000110.1"/>
</dbReference>
<comment type="caution">
    <text evidence="2">The sequence shown here is derived from an EMBL/GenBank/DDBJ whole genome shotgun (WGS) entry which is preliminary data.</text>
</comment>
<sequence>MEGKDMLYALIGAIVVVGGGFIIYKLSKAAANNLANKAVYKDIVTMEELIRFYKNDDVIQHLKENKDLLAVAIKKQLDDGNIHILATIFNNNTKEAEYIEKYMLNYKTAKLDEDLKNAFKDKDMIVLK</sequence>
<evidence type="ECO:0000313" key="3">
    <source>
        <dbReference type="Proteomes" id="UP000238924"/>
    </source>
</evidence>
<proteinExistence type="predicted"/>
<keyword evidence="3" id="KW-1185">Reference proteome</keyword>